<protein>
    <recommendedName>
        <fullName evidence="2">Peptidase C14 caspase domain-containing protein</fullName>
    </recommendedName>
</protein>
<feature type="transmembrane region" description="Helical" evidence="1">
    <location>
        <begin position="661"/>
        <end position="681"/>
    </location>
</feature>
<dbReference type="HOGENOM" id="CLU_393126_0_0_11"/>
<dbReference type="SUPFAM" id="SSF52129">
    <property type="entry name" value="Caspase-like"/>
    <property type="match status" value="1"/>
</dbReference>
<name>W5W7Z4_9PSEU</name>
<dbReference type="GO" id="GO:0006508">
    <property type="term" value="P:proteolysis"/>
    <property type="evidence" value="ECO:0007669"/>
    <property type="project" value="InterPro"/>
</dbReference>
<reference evidence="3 4" key="1">
    <citation type="journal article" date="2014" name="BMC Genomics">
        <title>Complete genome sequence of producer of the glycopeptide antibiotic Aculeximycin Kutzneria albida DSM 43870T, a representative of minor genus of Pseudonocardiaceae.</title>
        <authorList>
            <person name="Rebets Y."/>
            <person name="Tokovenko B."/>
            <person name="Lushchyk I."/>
            <person name="Ruckert C."/>
            <person name="Zaburannyi N."/>
            <person name="Bechthold A."/>
            <person name="Kalinowski J."/>
            <person name="Luzhetskyy A."/>
        </authorList>
    </citation>
    <scope>NUCLEOTIDE SEQUENCE [LARGE SCALE GENOMIC DNA]</scope>
    <source>
        <strain evidence="3">DSM 43870</strain>
    </source>
</reference>
<evidence type="ECO:0000313" key="4">
    <source>
        <dbReference type="Proteomes" id="UP000019225"/>
    </source>
</evidence>
<evidence type="ECO:0000259" key="2">
    <source>
        <dbReference type="Pfam" id="PF00656"/>
    </source>
</evidence>
<proteinExistence type="predicted"/>
<dbReference type="GO" id="GO:0004197">
    <property type="term" value="F:cysteine-type endopeptidase activity"/>
    <property type="evidence" value="ECO:0007669"/>
    <property type="project" value="InterPro"/>
</dbReference>
<dbReference type="InterPro" id="IPR011600">
    <property type="entry name" value="Pept_C14_caspase"/>
</dbReference>
<keyword evidence="1" id="KW-0812">Transmembrane</keyword>
<evidence type="ECO:0000313" key="3">
    <source>
        <dbReference type="EMBL" id="AHH96631.1"/>
    </source>
</evidence>
<organism evidence="3 4">
    <name type="scientific">Kutzneria albida DSM 43870</name>
    <dbReference type="NCBI Taxonomy" id="1449976"/>
    <lineage>
        <taxon>Bacteria</taxon>
        <taxon>Bacillati</taxon>
        <taxon>Actinomycetota</taxon>
        <taxon>Actinomycetes</taxon>
        <taxon>Pseudonocardiales</taxon>
        <taxon>Pseudonocardiaceae</taxon>
        <taxon>Kutzneria</taxon>
    </lineage>
</organism>
<dbReference type="InterPro" id="IPR029030">
    <property type="entry name" value="Caspase-like_dom_sf"/>
</dbReference>
<feature type="transmembrane region" description="Helical" evidence="1">
    <location>
        <begin position="515"/>
        <end position="533"/>
    </location>
</feature>
<feature type="domain" description="Peptidase C14 caspase" evidence="2">
    <location>
        <begin position="5"/>
        <end position="237"/>
    </location>
</feature>
<keyword evidence="1" id="KW-1133">Transmembrane helix</keyword>
<dbReference type="Pfam" id="PF00656">
    <property type="entry name" value="Peptidase_C14"/>
    <property type="match status" value="1"/>
</dbReference>
<sequence length="686" mass="72890">MRAMTRRALIIAVDTYDHSGLRQLGSPVHDVQALTGVLGDPQLGAFEVTVSHNQPAHVIRGEVADFFATAERDDVLLLHFACHGLKSANGELYLAGADTEPHRLTATGLPARFVNEEMTGSRANRIALLLDCCYGGAFAKGTVVRAAADAVDVQESFPQPQDRGRVVITSTTATQYAFEGEALAGSGQQPSVFTSAVVRGLATGEADANGDGEVDLTELFDYVLSQVRQRTSAQTPSKWESGVQGRIRVAWTPAASRITARPVPEQLAAQSAAPLVDDRLGAVSQLRAILLGEDVSAAAGALEVLQRMTSDDSISVQTSAANAIAEAQLRPTVPGVDLTEEPQQVVQLVGSALSRHFRATTTDPWLRIEQSGTALRVTVDPGALPEGYGELRGSISITTKIGQFSVPVLCRPAARWWPRATVGMPDLGFARRWQALAAISVVLCATTLGITGDMLHASSLLGLLYNVLLFGLLATGLVLMEREGSQRVVGHGIVTAYAAFFLADGVISLHGRSSAVAWLEFLAVVAFLAALGIRLWPLREVPRRLDLVPPTVRPLAWVPIGAAALQLFLLFVAIPSQEYGSTLADATGVLGGLLAVLPTAGLCLYAVLSRRLTADQNLFVRAALVTLVAPELFLMLSSLLMGPAFTYLGNDVWGAGLSAGWWVLLRAIVLAAQAGTTWVVLRGRLR</sequence>
<dbReference type="Gene3D" id="3.40.50.1460">
    <property type="match status" value="1"/>
</dbReference>
<keyword evidence="4" id="KW-1185">Reference proteome</keyword>
<dbReference type="EMBL" id="CP007155">
    <property type="protein sequence ID" value="AHH96631.1"/>
    <property type="molecule type" value="Genomic_DNA"/>
</dbReference>
<feature type="transmembrane region" description="Helical" evidence="1">
    <location>
        <begin position="463"/>
        <end position="481"/>
    </location>
</feature>
<keyword evidence="1" id="KW-0472">Membrane</keyword>
<dbReference type="AlphaFoldDB" id="W5W7Z4"/>
<dbReference type="STRING" id="1449976.KALB_3264"/>
<dbReference type="InterPro" id="IPR018247">
    <property type="entry name" value="EF_Hand_1_Ca_BS"/>
</dbReference>
<dbReference type="NCBIfam" id="NF047832">
    <property type="entry name" value="caspase_w_EACC1"/>
    <property type="match status" value="1"/>
</dbReference>
<feature type="transmembrane region" description="Helical" evidence="1">
    <location>
        <begin position="488"/>
        <end position="509"/>
    </location>
</feature>
<dbReference type="eggNOG" id="COG4249">
    <property type="taxonomic scope" value="Bacteria"/>
</dbReference>
<dbReference type="PATRIC" id="fig|1449976.3.peg.3280"/>
<feature type="transmembrane region" description="Helical" evidence="1">
    <location>
        <begin position="586"/>
        <end position="607"/>
    </location>
</feature>
<gene>
    <name evidence="3" type="ORF">KALB_3264</name>
</gene>
<dbReference type="Proteomes" id="UP000019225">
    <property type="component" value="Chromosome"/>
</dbReference>
<accession>W5W7Z4</accession>
<dbReference type="KEGG" id="kal:KALB_3264"/>
<feature type="transmembrane region" description="Helical" evidence="1">
    <location>
        <begin position="619"/>
        <end position="641"/>
    </location>
</feature>
<evidence type="ECO:0000256" key="1">
    <source>
        <dbReference type="SAM" id="Phobius"/>
    </source>
</evidence>
<dbReference type="PROSITE" id="PS00018">
    <property type="entry name" value="EF_HAND_1"/>
    <property type="match status" value="1"/>
</dbReference>
<feature type="transmembrane region" description="Helical" evidence="1">
    <location>
        <begin position="554"/>
        <end position="574"/>
    </location>
</feature>